<dbReference type="GeneID" id="70190637"/>
<dbReference type="RefSeq" id="XP_046010921.1">
    <property type="nucleotide sequence ID" value="XM_046161091.1"/>
</dbReference>
<comment type="caution">
    <text evidence="3">The sequence shown here is derived from an EMBL/GenBank/DDBJ whole genome shotgun (WGS) entry which is preliminary data.</text>
</comment>
<name>A0A9P8Y548_9PEZI</name>
<dbReference type="AlphaFoldDB" id="A0A9P8Y548"/>
<feature type="signal peptide" evidence="2">
    <location>
        <begin position="1"/>
        <end position="19"/>
    </location>
</feature>
<evidence type="ECO:0000313" key="4">
    <source>
        <dbReference type="Proteomes" id="UP000756346"/>
    </source>
</evidence>
<keyword evidence="4" id="KW-1185">Reference proteome</keyword>
<gene>
    <name evidence="3" type="ORF">B0I36DRAFT_386001</name>
</gene>
<proteinExistence type="predicted"/>
<dbReference type="Proteomes" id="UP000756346">
    <property type="component" value="Unassembled WGS sequence"/>
</dbReference>
<dbReference type="EMBL" id="JAGTJQ010000007">
    <property type="protein sequence ID" value="KAH7028122.1"/>
    <property type="molecule type" value="Genomic_DNA"/>
</dbReference>
<reference evidence="3" key="1">
    <citation type="journal article" date="2021" name="Nat. Commun.">
        <title>Genetic determinants of endophytism in the Arabidopsis root mycobiome.</title>
        <authorList>
            <person name="Mesny F."/>
            <person name="Miyauchi S."/>
            <person name="Thiergart T."/>
            <person name="Pickel B."/>
            <person name="Atanasova L."/>
            <person name="Karlsson M."/>
            <person name="Huettel B."/>
            <person name="Barry K.W."/>
            <person name="Haridas S."/>
            <person name="Chen C."/>
            <person name="Bauer D."/>
            <person name="Andreopoulos W."/>
            <person name="Pangilinan J."/>
            <person name="LaButti K."/>
            <person name="Riley R."/>
            <person name="Lipzen A."/>
            <person name="Clum A."/>
            <person name="Drula E."/>
            <person name="Henrissat B."/>
            <person name="Kohler A."/>
            <person name="Grigoriev I.V."/>
            <person name="Martin F.M."/>
            <person name="Hacquard S."/>
        </authorList>
    </citation>
    <scope>NUCLEOTIDE SEQUENCE</scope>
    <source>
        <strain evidence="3">MPI-CAGE-CH-0230</strain>
    </source>
</reference>
<keyword evidence="2" id="KW-0732">Signal</keyword>
<evidence type="ECO:0000256" key="2">
    <source>
        <dbReference type="SAM" id="SignalP"/>
    </source>
</evidence>
<feature type="chain" id="PRO_5040502342" evidence="2">
    <location>
        <begin position="20"/>
        <end position="146"/>
    </location>
</feature>
<feature type="region of interest" description="Disordered" evidence="1">
    <location>
        <begin position="25"/>
        <end position="44"/>
    </location>
</feature>
<sequence>MRSALLVIASATIWSVVAAAPVDAREAQPRELSPPGTFAKREKAEPLYKESVLIKKGEEDNRKREDLYVGDGLYGLRLLVKKDGQEMPESAKREDLYVGDGLYGLRLLVKKDGQEVPESAKREELYVGDGLYGLRLLVKKDGEEAK</sequence>
<evidence type="ECO:0000313" key="3">
    <source>
        <dbReference type="EMBL" id="KAH7028122.1"/>
    </source>
</evidence>
<evidence type="ECO:0000256" key="1">
    <source>
        <dbReference type="SAM" id="MobiDB-lite"/>
    </source>
</evidence>
<organism evidence="3 4">
    <name type="scientific">Microdochium trichocladiopsis</name>
    <dbReference type="NCBI Taxonomy" id="1682393"/>
    <lineage>
        <taxon>Eukaryota</taxon>
        <taxon>Fungi</taxon>
        <taxon>Dikarya</taxon>
        <taxon>Ascomycota</taxon>
        <taxon>Pezizomycotina</taxon>
        <taxon>Sordariomycetes</taxon>
        <taxon>Xylariomycetidae</taxon>
        <taxon>Xylariales</taxon>
        <taxon>Microdochiaceae</taxon>
        <taxon>Microdochium</taxon>
    </lineage>
</organism>
<protein>
    <submittedName>
        <fullName evidence="3">Uncharacterized protein</fullName>
    </submittedName>
</protein>
<accession>A0A9P8Y548</accession>